<evidence type="ECO:0000313" key="1">
    <source>
        <dbReference type="EMBL" id="PME62909.1"/>
    </source>
</evidence>
<sequence>MNNKDEHIDIIDEIKDCPYCENILCHHELMTLRLKEKFNSDILIEKKEQYETPLGWINRKVILHNKKKNILFAKIEINKEKLSKGIVNKLINSNAPFGAVIYENDINVRFINRKLFRINTLSHSPNNSKCKHTCLYGRSNDITDKDNNILAKVSEYVL</sequence>
<accession>A0A2N7BT22</accession>
<name>A0A2N7BT22_9VIBR</name>
<comment type="caution">
    <text evidence="1">The sequence shown here is derived from an EMBL/GenBank/DDBJ whole genome shotgun (WGS) entry which is preliminary data.</text>
</comment>
<dbReference type="InterPro" id="IPR028978">
    <property type="entry name" value="Chorismate_lyase_/UTRA_dom_sf"/>
</dbReference>
<proteinExistence type="predicted"/>
<dbReference type="AlphaFoldDB" id="A0A2N7BT22"/>
<gene>
    <name evidence="1" type="ORF">BCV30_09840</name>
</gene>
<evidence type="ECO:0000313" key="2">
    <source>
        <dbReference type="Proteomes" id="UP000235778"/>
    </source>
</evidence>
<dbReference type="Gene3D" id="3.40.1410.10">
    <property type="entry name" value="Chorismate lyase-like"/>
    <property type="match status" value="1"/>
</dbReference>
<protein>
    <submittedName>
        <fullName evidence="1">Uncharacterized protein</fullName>
    </submittedName>
</protein>
<reference evidence="2" key="1">
    <citation type="submission" date="2016-07" db="EMBL/GenBank/DDBJ databases">
        <title>Nontailed viruses are major unrecognized killers of bacteria in the ocean.</title>
        <authorList>
            <person name="Kauffman K."/>
            <person name="Hussain F."/>
            <person name="Yang J."/>
            <person name="Arevalo P."/>
            <person name="Brown J."/>
            <person name="Cutler M."/>
            <person name="Kelly L."/>
            <person name="Polz M.F."/>
        </authorList>
    </citation>
    <scope>NUCLEOTIDE SEQUENCE [LARGE SCALE GENOMIC DNA]</scope>
    <source>
        <strain evidence="2">10N.286.55.C1</strain>
    </source>
</reference>
<dbReference type="RefSeq" id="WP_102266766.1">
    <property type="nucleotide sequence ID" value="NZ_MCSH01000047.1"/>
</dbReference>
<dbReference type="Proteomes" id="UP000235778">
    <property type="component" value="Unassembled WGS sequence"/>
</dbReference>
<organism evidence="1 2">
    <name type="scientific">Vibrio lentus</name>
    <dbReference type="NCBI Taxonomy" id="136468"/>
    <lineage>
        <taxon>Bacteria</taxon>
        <taxon>Pseudomonadati</taxon>
        <taxon>Pseudomonadota</taxon>
        <taxon>Gammaproteobacteria</taxon>
        <taxon>Vibrionales</taxon>
        <taxon>Vibrionaceae</taxon>
        <taxon>Vibrio</taxon>
    </lineage>
</organism>
<dbReference type="SUPFAM" id="SSF64288">
    <property type="entry name" value="Chorismate lyase-like"/>
    <property type="match status" value="1"/>
</dbReference>
<dbReference type="EMBL" id="MCSI01000124">
    <property type="protein sequence ID" value="PME62909.1"/>
    <property type="molecule type" value="Genomic_DNA"/>
</dbReference>